<evidence type="ECO:0000313" key="5">
    <source>
        <dbReference type="EMBL" id="KOO53542.1"/>
    </source>
</evidence>
<feature type="transmembrane region" description="Helical" evidence="3">
    <location>
        <begin position="425"/>
        <end position="443"/>
    </location>
</feature>
<name>A0A0M0LRM9_9EUKA</name>
<reference evidence="6" key="1">
    <citation type="journal article" date="2015" name="PLoS Genet.">
        <title>Genome Sequence and Transcriptome Analyses of Chrysochromulina tobin: Metabolic Tools for Enhanced Algal Fitness in the Prominent Order Prymnesiales (Haptophyceae).</title>
        <authorList>
            <person name="Hovde B.T."/>
            <person name="Deodato C.R."/>
            <person name="Hunsperger H.M."/>
            <person name="Ryken S.A."/>
            <person name="Yost W."/>
            <person name="Jha R.K."/>
            <person name="Patterson J."/>
            <person name="Monnat R.J. Jr."/>
            <person name="Barlow S.B."/>
            <person name="Starkenburg S.R."/>
            <person name="Cattolico R.A."/>
        </authorList>
    </citation>
    <scope>NUCLEOTIDE SEQUENCE</scope>
    <source>
        <strain evidence="6">CCMP291</strain>
    </source>
</reference>
<dbReference type="PROSITE" id="PS00018">
    <property type="entry name" value="EF_HAND_1"/>
    <property type="match status" value="1"/>
</dbReference>
<feature type="transmembrane region" description="Helical" evidence="3">
    <location>
        <begin position="676"/>
        <end position="696"/>
    </location>
</feature>
<dbReference type="GO" id="GO:0005509">
    <property type="term" value="F:calcium ion binding"/>
    <property type="evidence" value="ECO:0007669"/>
    <property type="project" value="InterPro"/>
</dbReference>
<organism evidence="5 6">
    <name type="scientific">Chrysochromulina tobinii</name>
    <dbReference type="NCBI Taxonomy" id="1460289"/>
    <lineage>
        <taxon>Eukaryota</taxon>
        <taxon>Haptista</taxon>
        <taxon>Haptophyta</taxon>
        <taxon>Prymnesiophyceae</taxon>
        <taxon>Prymnesiales</taxon>
        <taxon>Chrysochromulinaceae</taxon>
        <taxon>Chrysochromulina</taxon>
    </lineage>
</organism>
<keyword evidence="3" id="KW-0472">Membrane</keyword>
<feature type="transmembrane region" description="Helical" evidence="3">
    <location>
        <begin position="612"/>
        <end position="632"/>
    </location>
</feature>
<gene>
    <name evidence="5" type="ORF">Ctob_016076</name>
</gene>
<protein>
    <recommendedName>
        <fullName evidence="4">EF-hand domain-containing protein</fullName>
    </recommendedName>
</protein>
<dbReference type="EMBL" id="JWZX01000186">
    <property type="protein sequence ID" value="KOO53542.1"/>
    <property type="molecule type" value="Genomic_DNA"/>
</dbReference>
<dbReference type="Proteomes" id="UP000037460">
    <property type="component" value="Unassembled WGS sequence"/>
</dbReference>
<feature type="region of interest" description="Disordered" evidence="2">
    <location>
        <begin position="356"/>
        <end position="377"/>
    </location>
</feature>
<evidence type="ECO:0000256" key="1">
    <source>
        <dbReference type="ARBA" id="ARBA00022837"/>
    </source>
</evidence>
<feature type="transmembrane region" description="Helical" evidence="3">
    <location>
        <begin position="579"/>
        <end position="600"/>
    </location>
</feature>
<keyword evidence="3" id="KW-1133">Transmembrane helix</keyword>
<dbReference type="CDD" id="cd00051">
    <property type="entry name" value="EFh"/>
    <property type="match status" value="1"/>
</dbReference>
<feature type="domain" description="EF-hand" evidence="4">
    <location>
        <begin position="225"/>
        <end position="260"/>
    </location>
</feature>
<feature type="transmembrane region" description="Helical" evidence="3">
    <location>
        <begin position="644"/>
        <end position="664"/>
    </location>
</feature>
<evidence type="ECO:0000256" key="2">
    <source>
        <dbReference type="SAM" id="MobiDB-lite"/>
    </source>
</evidence>
<sequence>MAALGALMAASAGTIQSAVVIGFVAAEPIEAFTNARLADISTSVAAESGVDPSAVTTVANAYATSTLEQLVGRALSEALASDADSSEGAIGAAWVEITIVTTGSSMSAAVEEALSAVFADANATSEFLNLEVTSAPDIAAETVSYEDEEGEEEENVSLMLGGALVDTVISVGAVICFITACHYAILFWWYMYANRKYYAYHAAQLVQDAAAEAAATPQERKAKALLMAKSRRIFDQFDQDGSGFVSTSEVTRMVKMLKLGLTRSQVKEMEAEDVAISTTTTVRTITEVTTTKFISSRMPVPKRHVWEAAAAVEAPPVPIPSLSTMGKAPPIVFMPPPTKAPLGTRALLRERAAKSAPTALPPAASSKPKPPPKPPKFRKLPAMLRVPNVQNILGVTFAAALINVSTAVIGAQIGVEYAFSEEEQWHYILAWVVFIFTMLWYVHQVWRLEKLRRLHMSMIWTDADPPETPKDCDDPLFGLMMKVGFKARHRVKGEFGVPDEDKQEPARTERALEFAFFWPTRIMYLFGYGSGDREHIIDAEYSKKKISIMGLNCCETHERPGDALERGPMWVDEAKGGRGVHYLSVQLGLQLLAGGFSGFLEAHPWKMTSDGGMGLMIALLCTQFLSLLWCAANTASDYLKSGQAITVYGCEFLASLLVFVAGLVADSDLEGSLMLAVRAADIMVYCAFIPMILMGWDNLVCPPLKTFLKGEGGTMETLYLMFIALLLIPVSIAQTMFGFGGGNTDMAMAVVGAMDMVAGDVAATADETAEEEEGGGEGAGAVDRVEEVQPLEGDAAQVA</sequence>
<dbReference type="Gene3D" id="1.10.238.10">
    <property type="entry name" value="EF-hand"/>
    <property type="match status" value="1"/>
</dbReference>
<feature type="transmembrane region" description="Helical" evidence="3">
    <location>
        <begin position="168"/>
        <end position="190"/>
    </location>
</feature>
<dbReference type="AlphaFoldDB" id="A0A0M0LRM9"/>
<feature type="region of interest" description="Disordered" evidence="2">
    <location>
        <begin position="765"/>
        <end position="799"/>
    </location>
</feature>
<dbReference type="PROSITE" id="PS50222">
    <property type="entry name" value="EF_HAND_2"/>
    <property type="match status" value="1"/>
</dbReference>
<feature type="transmembrane region" description="Helical" evidence="3">
    <location>
        <begin position="717"/>
        <end position="739"/>
    </location>
</feature>
<proteinExistence type="predicted"/>
<accession>A0A0M0LRM9</accession>
<dbReference type="SUPFAM" id="SSF47473">
    <property type="entry name" value="EF-hand"/>
    <property type="match status" value="1"/>
</dbReference>
<keyword evidence="6" id="KW-1185">Reference proteome</keyword>
<evidence type="ECO:0000259" key="4">
    <source>
        <dbReference type="PROSITE" id="PS50222"/>
    </source>
</evidence>
<dbReference type="InterPro" id="IPR011992">
    <property type="entry name" value="EF-hand-dom_pair"/>
</dbReference>
<keyword evidence="1" id="KW-0106">Calcium</keyword>
<feature type="compositionally biased region" description="Low complexity" evidence="2">
    <location>
        <begin position="356"/>
        <end position="367"/>
    </location>
</feature>
<keyword evidence="3" id="KW-0812">Transmembrane</keyword>
<evidence type="ECO:0000256" key="3">
    <source>
        <dbReference type="SAM" id="Phobius"/>
    </source>
</evidence>
<dbReference type="InterPro" id="IPR002048">
    <property type="entry name" value="EF_hand_dom"/>
</dbReference>
<evidence type="ECO:0000313" key="6">
    <source>
        <dbReference type="Proteomes" id="UP000037460"/>
    </source>
</evidence>
<comment type="caution">
    <text evidence="5">The sequence shown here is derived from an EMBL/GenBank/DDBJ whole genome shotgun (WGS) entry which is preliminary data.</text>
</comment>
<dbReference type="InterPro" id="IPR018247">
    <property type="entry name" value="EF_Hand_1_Ca_BS"/>
</dbReference>
<feature type="transmembrane region" description="Helical" evidence="3">
    <location>
        <begin position="392"/>
        <end position="413"/>
    </location>
</feature>